<dbReference type="EMBL" id="JABXYM010000002">
    <property type="protein sequence ID" value="MCR6098777.1"/>
    <property type="molecule type" value="Genomic_DNA"/>
</dbReference>
<dbReference type="Proteomes" id="UP001057753">
    <property type="component" value="Unassembled WGS sequence"/>
</dbReference>
<comment type="caution">
    <text evidence="2">The sequence shown here is derived from an EMBL/GenBank/DDBJ whole genome shotgun (WGS) entry which is preliminary data.</text>
</comment>
<name>A0A9Q4G185_SALAG</name>
<gene>
    <name evidence="2" type="ORF">HXA33_19895</name>
</gene>
<sequence>MILNKGTYIWFLFYTVTLVFVTVQFIEVTAVQTFDYLMFEELLIRPQKLLFNTTLFFVLFLYVTRKEFLNPLLVSRYTKKLPIKMITYGILISAVFVISTLTVLLSVVFAKGLAIELNLSLIAPLLKFILYCLFVYMTYAVVYLMTNKKIPSLFINIVISFVLLITYHGIVFFTYMTDDSVLIKAYWTTLSFVTPILMYFIYYIGKRKEILN</sequence>
<keyword evidence="1" id="KW-1133">Transmembrane helix</keyword>
<reference evidence="2" key="1">
    <citation type="submission" date="2020-06" db="EMBL/GenBank/DDBJ databases">
        <title>Insight into the genomes of haloalkaliphilic bacilli from Kenyan soda lakes.</title>
        <authorList>
            <person name="Mwirichia R."/>
            <person name="Villamizar G.C."/>
            <person name="Poehlein A."/>
            <person name="Mugweru J."/>
            <person name="Kipnyargis A."/>
            <person name="Kiplimo D."/>
            <person name="Orwa P."/>
            <person name="Daniel R."/>
        </authorList>
    </citation>
    <scope>NUCLEOTIDE SEQUENCE</scope>
    <source>
        <strain evidence="2">B1096_S55</strain>
    </source>
</reference>
<feature type="transmembrane region" description="Helical" evidence="1">
    <location>
        <begin position="7"/>
        <end position="26"/>
    </location>
</feature>
<feature type="transmembrane region" description="Helical" evidence="1">
    <location>
        <begin position="153"/>
        <end position="173"/>
    </location>
</feature>
<feature type="transmembrane region" description="Helical" evidence="1">
    <location>
        <begin position="46"/>
        <end position="64"/>
    </location>
</feature>
<dbReference type="RefSeq" id="WP_078578729.1">
    <property type="nucleotide sequence ID" value="NZ_JABXYM010000002.1"/>
</dbReference>
<evidence type="ECO:0000256" key="1">
    <source>
        <dbReference type="SAM" id="Phobius"/>
    </source>
</evidence>
<feature type="transmembrane region" description="Helical" evidence="1">
    <location>
        <begin position="128"/>
        <end position="146"/>
    </location>
</feature>
<dbReference type="AlphaFoldDB" id="A0A9Q4G185"/>
<proteinExistence type="predicted"/>
<feature type="transmembrane region" description="Helical" evidence="1">
    <location>
        <begin position="185"/>
        <end position="205"/>
    </location>
</feature>
<keyword evidence="1" id="KW-0472">Membrane</keyword>
<organism evidence="2 3">
    <name type="scientific">Salipaludibacillus agaradhaerens</name>
    <name type="common">Bacillus agaradhaerens</name>
    <dbReference type="NCBI Taxonomy" id="76935"/>
    <lineage>
        <taxon>Bacteria</taxon>
        <taxon>Bacillati</taxon>
        <taxon>Bacillota</taxon>
        <taxon>Bacilli</taxon>
        <taxon>Bacillales</taxon>
        <taxon>Bacillaceae</taxon>
    </lineage>
</organism>
<accession>A0A9Q4G185</accession>
<protein>
    <submittedName>
        <fullName evidence="2">Uncharacterized protein</fullName>
    </submittedName>
</protein>
<keyword evidence="1" id="KW-0812">Transmembrane</keyword>
<evidence type="ECO:0000313" key="2">
    <source>
        <dbReference type="EMBL" id="MCR6098777.1"/>
    </source>
</evidence>
<keyword evidence="3" id="KW-1185">Reference proteome</keyword>
<evidence type="ECO:0000313" key="3">
    <source>
        <dbReference type="Proteomes" id="UP001057753"/>
    </source>
</evidence>
<feature type="transmembrane region" description="Helical" evidence="1">
    <location>
        <begin position="85"/>
        <end position="108"/>
    </location>
</feature>